<dbReference type="EMBL" id="BGPR01039292">
    <property type="protein sequence ID" value="GBO15225.1"/>
    <property type="molecule type" value="Genomic_DNA"/>
</dbReference>
<comment type="caution">
    <text evidence="2">The sequence shown here is derived from an EMBL/GenBank/DDBJ whole genome shotgun (WGS) entry which is preliminary data.</text>
</comment>
<dbReference type="Proteomes" id="UP000499080">
    <property type="component" value="Unassembled WGS sequence"/>
</dbReference>
<reference evidence="2 3" key="1">
    <citation type="journal article" date="2019" name="Sci. Rep.">
        <title>Orb-weaving spider Araneus ventricosus genome elucidates the spidroin gene catalogue.</title>
        <authorList>
            <person name="Kono N."/>
            <person name="Nakamura H."/>
            <person name="Ohtoshi R."/>
            <person name="Moran D.A.P."/>
            <person name="Shinohara A."/>
            <person name="Yoshida Y."/>
            <person name="Fujiwara M."/>
            <person name="Mori M."/>
            <person name="Tomita M."/>
            <person name="Arakawa K."/>
        </authorList>
    </citation>
    <scope>NUCLEOTIDE SEQUENCE [LARGE SCALE GENOMIC DNA]</scope>
</reference>
<sequence>MESNDALANSTFSSRSLSGRKVRAPASKALGREFYSEVLLVFFRYVCHDKLAASSSRGDFEACVNLLQACFTLALLSCQPFCKLADLQWKLAGSLMQTKIVIWVCSAGLSTDKFPIICPFH</sequence>
<gene>
    <name evidence="2" type="ORF">AVEN_180175_1</name>
    <name evidence="1" type="ORF">AVEN_245783_1</name>
</gene>
<keyword evidence="3" id="KW-1185">Reference proteome</keyword>
<evidence type="ECO:0000313" key="1">
    <source>
        <dbReference type="EMBL" id="GBO15225.1"/>
    </source>
</evidence>
<dbReference type="EMBL" id="BGPR01039296">
    <property type="protein sequence ID" value="GBO15227.1"/>
    <property type="molecule type" value="Genomic_DNA"/>
</dbReference>
<dbReference type="AlphaFoldDB" id="A0A4Y2UUU1"/>
<protein>
    <submittedName>
        <fullName evidence="2">Uncharacterized protein</fullName>
    </submittedName>
</protein>
<name>A0A4Y2UUU1_ARAVE</name>
<accession>A0A4Y2UUU1</accession>
<evidence type="ECO:0000313" key="2">
    <source>
        <dbReference type="EMBL" id="GBO15227.1"/>
    </source>
</evidence>
<organism evidence="2 3">
    <name type="scientific">Araneus ventricosus</name>
    <name type="common">Orbweaver spider</name>
    <name type="synonym">Epeira ventricosa</name>
    <dbReference type="NCBI Taxonomy" id="182803"/>
    <lineage>
        <taxon>Eukaryota</taxon>
        <taxon>Metazoa</taxon>
        <taxon>Ecdysozoa</taxon>
        <taxon>Arthropoda</taxon>
        <taxon>Chelicerata</taxon>
        <taxon>Arachnida</taxon>
        <taxon>Araneae</taxon>
        <taxon>Araneomorphae</taxon>
        <taxon>Entelegynae</taxon>
        <taxon>Araneoidea</taxon>
        <taxon>Araneidae</taxon>
        <taxon>Araneus</taxon>
    </lineage>
</organism>
<proteinExistence type="predicted"/>
<evidence type="ECO:0000313" key="3">
    <source>
        <dbReference type="Proteomes" id="UP000499080"/>
    </source>
</evidence>